<evidence type="ECO:0000259" key="7">
    <source>
        <dbReference type="Pfam" id="PF01545"/>
    </source>
</evidence>
<dbReference type="Pfam" id="PF01545">
    <property type="entry name" value="Cation_efflux"/>
    <property type="match status" value="1"/>
</dbReference>
<feature type="transmembrane region" description="Helical" evidence="6">
    <location>
        <begin position="179"/>
        <end position="200"/>
    </location>
</feature>
<evidence type="ECO:0000256" key="5">
    <source>
        <dbReference type="ARBA" id="ARBA00023136"/>
    </source>
</evidence>
<feature type="transmembrane region" description="Helical" evidence="6">
    <location>
        <begin position="26"/>
        <end position="46"/>
    </location>
</feature>
<dbReference type="EMBL" id="LR134410">
    <property type="protein sequence ID" value="VEH81043.1"/>
    <property type="molecule type" value="Genomic_DNA"/>
</dbReference>
<accession>A0A0W0R6D1</accession>
<protein>
    <submittedName>
        <fullName evidence="8">Cation efflux family protein</fullName>
    </submittedName>
</protein>
<feature type="transmembrane region" description="Helical" evidence="6">
    <location>
        <begin position="134"/>
        <end position="158"/>
    </location>
</feature>
<dbReference type="GO" id="GO:0006826">
    <property type="term" value="P:iron ion transport"/>
    <property type="evidence" value="ECO:0007669"/>
    <property type="project" value="UniProtKB-KW"/>
</dbReference>
<feature type="transmembrane region" description="Helical" evidence="6">
    <location>
        <begin position="91"/>
        <end position="109"/>
    </location>
</feature>
<gene>
    <name evidence="8" type="ORF">Lade_1285</name>
    <name evidence="9" type="ORF">NCTC12735_00011</name>
</gene>
<dbReference type="KEGG" id="ladl:NCTC12735_00011"/>
<evidence type="ECO:0000313" key="8">
    <source>
        <dbReference type="EMBL" id="KTC66627.1"/>
    </source>
</evidence>
<dbReference type="Gene3D" id="1.20.1510.10">
    <property type="entry name" value="Cation efflux protein transmembrane domain"/>
    <property type="match status" value="1"/>
</dbReference>
<evidence type="ECO:0000313" key="10">
    <source>
        <dbReference type="Proteomes" id="UP000054859"/>
    </source>
</evidence>
<dbReference type="PANTHER" id="PTHR43840">
    <property type="entry name" value="MITOCHONDRIAL METAL TRANSPORTER 1-RELATED"/>
    <property type="match status" value="1"/>
</dbReference>
<keyword evidence="10" id="KW-1185">Reference proteome</keyword>
<feature type="domain" description="Cation efflux protein transmembrane" evidence="7">
    <location>
        <begin position="32"/>
        <end position="228"/>
    </location>
</feature>
<keyword evidence="3 6" id="KW-0812">Transmembrane</keyword>
<comment type="subcellular location">
    <subcellularLocation>
        <location evidence="1">Membrane</location>
        <topology evidence="1">Multi-pass membrane protein</topology>
    </subcellularLocation>
</comment>
<evidence type="ECO:0000256" key="3">
    <source>
        <dbReference type="ARBA" id="ARBA00022692"/>
    </source>
</evidence>
<dbReference type="PANTHER" id="PTHR43840:SF15">
    <property type="entry name" value="MITOCHONDRIAL METAL TRANSPORTER 1-RELATED"/>
    <property type="match status" value="1"/>
</dbReference>
<dbReference type="GO" id="GO:0006829">
    <property type="term" value="P:zinc ion transport"/>
    <property type="evidence" value="ECO:0007669"/>
    <property type="project" value="UniProtKB-KW"/>
</dbReference>
<dbReference type="InterPro" id="IPR027469">
    <property type="entry name" value="Cation_efflux_TMD_sf"/>
</dbReference>
<dbReference type="Proteomes" id="UP000281170">
    <property type="component" value="Chromosome"/>
</dbReference>
<reference evidence="8 10" key="1">
    <citation type="submission" date="2015-11" db="EMBL/GenBank/DDBJ databases">
        <title>Identification of large and diverse effector repertoires of 38 Legionella species.</title>
        <authorList>
            <person name="Burstein D."/>
            <person name="Amaro F."/>
            <person name="Zusman T."/>
            <person name="Lifshitz Z."/>
            <person name="Cohen O."/>
            <person name="Gilbert J.A."/>
            <person name="Pupko T."/>
            <person name="Shuman H.A."/>
            <person name="Segal G."/>
        </authorList>
    </citation>
    <scope>NUCLEOTIDE SEQUENCE [LARGE SCALE GENOMIC DNA]</scope>
    <source>
        <strain evidence="8 10">1762-AUS-E</strain>
    </source>
</reference>
<dbReference type="InterPro" id="IPR058533">
    <property type="entry name" value="Cation_efflux_TM"/>
</dbReference>
<dbReference type="AlphaFoldDB" id="A0A0W0R6D1"/>
<dbReference type="GO" id="GO:0008324">
    <property type="term" value="F:monoatomic cation transmembrane transporter activity"/>
    <property type="evidence" value="ECO:0007669"/>
    <property type="project" value="InterPro"/>
</dbReference>
<dbReference type="InterPro" id="IPR050291">
    <property type="entry name" value="CDF_Transporter"/>
</dbReference>
<sequence>MTNISKTLEFPKDIEHIYQKAIRYQWISFFYMISSAIFTFIVMSNSQAMKTVWLQDLLGIIPPFSFLISTRIVRWKATRNFPYGFHRIVNLAYLTSALSLFILGLYLLIDGLTALIKLEHPTITTIFIGDTPIWLGYIMFLALLWSSIPSTILGHIKIPLAKSLYDKILFADSKMNKASWTSGFASIVGLIGIGFGFWWADAVAALLISLSILNDGYSNLKQSLLDLLDEIPKNIGNNKTDPLIAQIKKIVEEESWVKEAKIRVRDEGHVFFGDIFILPKAKDVPTAKIDLLREKLEKFHWRLHDMTIMPVEKL</sequence>
<evidence type="ECO:0000256" key="4">
    <source>
        <dbReference type="ARBA" id="ARBA00022989"/>
    </source>
</evidence>
<keyword evidence="4 6" id="KW-1133">Transmembrane helix</keyword>
<name>A0A0W0R6D1_9GAMM</name>
<dbReference type="PATRIC" id="fig|45056.6.peg.1327"/>
<reference evidence="9 11" key="2">
    <citation type="submission" date="2018-12" db="EMBL/GenBank/DDBJ databases">
        <authorList>
            <consortium name="Pathogen Informatics"/>
        </authorList>
    </citation>
    <scope>NUCLEOTIDE SEQUENCE [LARGE SCALE GENOMIC DNA]</scope>
    <source>
        <strain evidence="9 11">NCTC12735</strain>
    </source>
</reference>
<dbReference type="GO" id="GO:0016020">
    <property type="term" value="C:membrane"/>
    <property type="evidence" value="ECO:0007669"/>
    <property type="project" value="UniProtKB-SubCell"/>
</dbReference>
<keyword evidence="2" id="KW-0813">Transport</keyword>
<keyword evidence="5 6" id="KW-0472">Membrane</keyword>
<feature type="transmembrane region" description="Helical" evidence="6">
    <location>
        <begin position="52"/>
        <end position="70"/>
    </location>
</feature>
<evidence type="ECO:0000256" key="6">
    <source>
        <dbReference type="SAM" id="Phobius"/>
    </source>
</evidence>
<dbReference type="RefSeq" id="WP_058462284.1">
    <property type="nucleotide sequence ID" value="NZ_CAAAHS010000010.1"/>
</dbReference>
<evidence type="ECO:0000256" key="1">
    <source>
        <dbReference type="ARBA" id="ARBA00004141"/>
    </source>
</evidence>
<dbReference type="SUPFAM" id="SSF161111">
    <property type="entry name" value="Cation efflux protein transmembrane domain-like"/>
    <property type="match status" value="1"/>
</dbReference>
<organism evidence="8 10">
    <name type="scientific">Legionella adelaidensis</name>
    <dbReference type="NCBI Taxonomy" id="45056"/>
    <lineage>
        <taxon>Bacteria</taxon>
        <taxon>Pseudomonadati</taxon>
        <taxon>Pseudomonadota</taxon>
        <taxon>Gammaproteobacteria</taxon>
        <taxon>Legionellales</taxon>
        <taxon>Legionellaceae</taxon>
        <taxon>Legionella</taxon>
    </lineage>
</organism>
<evidence type="ECO:0000313" key="9">
    <source>
        <dbReference type="EMBL" id="VEH81043.1"/>
    </source>
</evidence>
<proteinExistence type="predicted"/>
<dbReference type="Proteomes" id="UP000054859">
    <property type="component" value="Unassembled WGS sequence"/>
</dbReference>
<evidence type="ECO:0000313" key="11">
    <source>
        <dbReference type="Proteomes" id="UP000281170"/>
    </source>
</evidence>
<dbReference type="EMBL" id="LNKA01000001">
    <property type="protein sequence ID" value="KTC66627.1"/>
    <property type="molecule type" value="Genomic_DNA"/>
</dbReference>
<dbReference type="STRING" id="45056.Lade_1285"/>
<evidence type="ECO:0000256" key="2">
    <source>
        <dbReference type="ARBA" id="ARBA00022448"/>
    </source>
</evidence>